<evidence type="ECO:0000256" key="9">
    <source>
        <dbReference type="SAM" id="MobiDB-lite"/>
    </source>
</evidence>
<evidence type="ECO:0000256" key="5">
    <source>
        <dbReference type="ARBA" id="ARBA00022844"/>
    </source>
</evidence>
<keyword evidence="8" id="KW-1145">T=7 icosahedral capsid protein</keyword>
<dbReference type="GO" id="GO:0039620">
    <property type="term" value="C:T=7 icosahedral viral capsid"/>
    <property type="evidence" value="ECO:0007669"/>
    <property type="project" value="UniProtKB-KW"/>
</dbReference>
<evidence type="ECO:0000256" key="4">
    <source>
        <dbReference type="ARBA" id="ARBA00022804"/>
    </source>
</evidence>
<dbReference type="Gene3D" id="2.60.175.20">
    <property type="entry name" value="Major capsid L1 (late) superfamily, Papillomavirus"/>
    <property type="match status" value="1"/>
</dbReference>
<dbReference type="Proteomes" id="UP000131472">
    <property type="component" value="Genome"/>
</dbReference>
<dbReference type="PRINTS" id="PR00865">
    <property type="entry name" value="HPVCAPSIDL1"/>
</dbReference>
<dbReference type="InterPro" id="IPR036973">
    <property type="entry name" value="Capsid_L1_sf_Papillomavir"/>
</dbReference>
<keyword evidence="3 8" id="KW-0945">Host-virus interaction</keyword>
<dbReference type="KEGG" id="vg:28619805"/>
<evidence type="ECO:0000256" key="3">
    <source>
        <dbReference type="ARBA" id="ARBA00022581"/>
    </source>
</evidence>
<evidence type="ECO:0000256" key="1">
    <source>
        <dbReference type="ARBA" id="ARBA00004328"/>
    </source>
</evidence>
<dbReference type="GO" id="GO:0019062">
    <property type="term" value="P:virion attachment to host cell"/>
    <property type="evidence" value="ECO:0007669"/>
    <property type="project" value="UniProtKB-UniRule"/>
</dbReference>
<proteinExistence type="inferred from homology"/>
<organism evidence="10">
    <name type="scientific">Sparus aurata papillomavirus 1</name>
    <dbReference type="NCBI Taxonomy" id="1885928"/>
    <lineage>
        <taxon>Viruses</taxon>
        <taxon>Monodnaviria</taxon>
        <taxon>Shotokuvirae</taxon>
        <taxon>Cossaviricota</taxon>
        <taxon>Papovaviricetes</taxon>
        <taxon>Zurhausenvirales</taxon>
        <taxon>Papillomaviridae</taxon>
        <taxon>Secondpapillomavirinae</taxon>
        <taxon>Alefpapillomavirus</taxon>
        <taxon>Alefpapillomavirus 1</taxon>
    </lineage>
</organism>
<keyword evidence="5 8" id="KW-0946">Virion</keyword>
<comment type="subcellular location">
    <subcellularLocation>
        <location evidence="1 8">Virion</location>
    </subcellularLocation>
</comment>
<keyword evidence="6 8" id="KW-0426">Late protein</keyword>
<comment type="subunit">
    <text evidence="8">Self-assembles into homopentamers. The capsid has an icosahedral symmetry and consists of 72 capsomers, with each capsomer being a pentamer of L1. Interacts with the minor capsid protein L2; this interaction is necessary for viral genome encapsidation.</text>
</comment>
<accession>A0A1B2RW85</accession>
<sequence>MYQFLLSLIRKVNLFMYIEKEGVLRGEENVVLSIPYNCFTVYTSGRVPVALEYTEGGVPTEPYIKSTDEFVHETPITYIVKSDPIRIQGHPYKYVPAKTVNSKTLPAVPFVNPSRINVCRVDVPDLNKLIIPPLPGNLSLQTTTNVWKLVGFRIDIQGVQCPAVTGLSQSTVQSTDSGLERGTQPSVTAGEERPEEGSSWSQDYHPAHDAELESTDVKNYVWGLEHAQRQIICVGCKPALGYYEQWNPDTNVFFRGTDPLQDGVIHEFGYGNHWAGDSVDETVVPLEMLAGSEAEEKEKNFTYCLDKIGMDNDNTGDSNFLIIERQAEGVRHTLSAGNNDAEFTAGTGAYKNVTMSADPLCAKTAGMVSNSTDIFNKSYWLNKAKGVNNGILWGNKLYITFVDNMRGFIYRRNETSTASGSSYDPTKIQYRLRHIKEYQVSVIVRKCTVKLEAKLITSLLQLNKEWLANLGFKFNSPTAESLLHQNGIFRTVSDIVKIPEEEINETGDDIKCVVIDCNGSAEMKNVHHSSHILARHYREAGNVEKEEPSRAIKRKAKASQQ</sequence>
<comment type="similarity">
    <text evidence="8">Belongs to the papillomaviridae L1 protein family.</text>
</comment>
<gene>
    <name evidence="8" type="primary">L1</name>
</gene>
<dbReference type="InterPro" id="IPR011222">
    <property type="entry name" value="dsDNA_vir_gr_I_capsid"/>
</dbReference>
<evidence type="ECO:0000256" key="7">
    <source>
        <dbReference type="ARBA" id="ARBA00023296"/>
    </source>
</evidence>
<dbReference type="GO" id="GO:0005198">
    <property type="term" value="F:structural molecule activity"/>
    <property type="evidence" value="ECO:0007669"/>
    <property type="project" value="InterPro"/>
</dbReference>
<reference evidence="10" key="1">
    <citation type="journal article" date="2016" name="J. Virol.">
        <title>Concurrence of Iridovirus, Polyomavirus, and a Unique Member of a New Group of Fish Papillomaviruses in Lymphocystis Disease-Affected Gilthead Sea Bream.</title>
        <authorList>
            <person name="Lopez-Bueno A."/>
            <person name="Mavian C."/>
            <person name="Labella A.M."/>
            <person name="Castro D."/>
            <person name="Borrego J.J."/>
            <person name="Alcami A."/>
            <person name="Alejo A."/>
        </authorList>
    </citation>
    <scope>NUCLEOTIDE SEQUENCE [LARGE SCALE GENOMIC DNA]</scope>
    <source>
        <strain evidence="10">SA9pv</strain>
    </source>
</reference>
<keyword evidence="7 8" id="KW-1160">Virus entry into host cell</keyword>
<dbReference type="EMBL" id="KX643372">
    <property type="protein sequence ID" value="AOC55280.1"/>
    <property type="molecule type" value="Genomic_DNA"/>
</dbReference>
<evidence type="ECO:0000256" key="6">
    <source>
        <dbReference type="ARBA" id="ARBA00022921"/>
    </source>
</evidence>
<name>A0A1B2RW85_9PAPI</name>
<keyword evidence="2 8" id="KW-0167">Capsid protein</keyword>
<dbReference type="SUPFAM" id="SSF88648">
    <property type="entry name" value="Group I dsDNA viruses"/>
    <property type="match status" value="2"/>
</dbReference>
<dbReference type="RefSeq" id="YP_009272704.1">
    <property type="nucleotide sequence ID" value="NC_030839.1"/>
</dbReference>
<keyword evidence="11" id="KW-1185">Reference proteome</keyword>
<protein>
    <recommendedName>
        <fullName evidence="8">Major capsid protein L1</fullName>
    </recommendedName>
</protein>
<evidence type="ECO:0000256" key="2">
    <source>
        <dbReference type="ARBA" id="ARBA00022561"/>
    </source>
</evidence>
<dbReference type="InterPro" id="IPR002210">
    <property type="entry name" value="Capsid_L1_Papillomavir"/>
</dbReference>
<evidence type="ECO:0000256" key="8">
    <source>
        <dbReference type="RuleBase" id="RU361248"/>
    </source>
</evidence>
<evidence type="ECO:0000313" key="10">
    <source>
        <dbReference type="EMBL" id="AOC55280.1"/>
    </source>
</evidence>
<dbReference type="OrthoDB" id="5037at10239"/>
<feature type="compositionally biased region" description="Polar residues" evidence="9">
    <location>
        <begin position="170"/>
        <end position="187"/>
    </location>
</feature>
<comment type="function">
    <text evidence="8">Forms an icosahedral capsid with a T=7 symmetry and a 50 nm diameter. The capsid is composed of 72 pentamers linked to each other by disulfide bonds and associated with L2 proteins. Binds to heparan sulfate proteoglycans on cell surface of basal layer keratinocytes to provide initial virion attachment. This binding mediates a conformational change in the virus capsid that facilitates efficient infection. The virion enters the host cell via endocytosis. During virus trafficking, L1 protein dissociates from the viral DNA and the genomic DNA is released to the host nucleus. The virion assembly takes place within the cell nucleus. Encapsulates the genomic DNA together with protein L2.</text>
</comment>
<dbReference type="GO" id="GO:0046718">
    <property type="term" value="P:symbiont entry into host cell"/>
    <property type="evidence" value="ECO:0007669"/>
    <property type="project" value="UniProtKB-UniRule"/>
</dbReference>
<dbReference type="Pfam" id="PF00500">
    <property type="entry name" value="Late_protein_L1"/>
    <property type="match status" value="1"/>
</dbReference>
<feature type="region of interest" description="Disordered" evidence="9">
    <location>
        <begin position="170"/>
        <end position="204"/>
    </location>
</feature>
<evidence type="ECO:0000313" key="11">
    <source>
        <dbReference type="Proteomes" id="UP000131472"/>
    </source>
</evidence>
<keyword evidence="4 8" id="KW-1161">Viral attachment to host cell</keyword>